<dbReference type="STRING" id="1191523.MROS_0331"/>
<evidence type="ECO:0000256" key="9">
    <source>
        <dbReference type="PROSITE-ProRule" id="PRU00560"/>
    </source>
</evidence>
<evidence type="ECO:0000313" key="14">
    <source>
        <dbReference type="Proteomes" id="UP000009011"/>
    </source>
</evidence>
<comment type="catalytic activity">
    <reaction evidence="6">
        <text>Couples ATP hydrolysis with the unwinding of duplex DNA by translocating in the 3'-5' direction.</text>
        <dbReference type="EC" id="5.6.2.4"/>
    </reaction>
</comment>
<evidence type="ECO:0000313" key="13">
    <source>
        <dbReference type="EMBL" id="AFN73575.1"/>
    </source>
</evidence>
<dbReference type="SUPFAM" id="SSF52540">
    <property type="entry name" value="P-loop containing nucleoside triphosphate hydrolases"/>
    <property type="match status" value="1"/>
</dbReference>
<organism evidence="13 14">
    <name type="scientific">Melioribacter roseus (strain DSM 23840 / JCM 17771 / VKM B-2668 / P3M-2)</name>
    <dbReference type="NCBI Taxonomy" id="1191523"/>
    <lineage>
        <taxon>Bacteria</taxon>
        <taxon>Pseudomonadati</taxon>
        <taxon>Ignavibacteriota</taxon>
        <taxon>Ignavibacteria</taxon>
        <taxon>Ignavibacteriales</taxon>
        <taxon>Melioribacteraceae</taxon>
        <taxon>Melioribacter</taxon>
    </lineage>
</organism>
<evidence type="ECO:0000256" key="3">
    <source>
        <dbReference type="ARBA" id="ARBA00022806"/>
    </source>
</evidence>
<dbReference type="GO" id="GO:0003677">
    <property type="term" value="F:DNA binding"/>
    <property type="evidence" value="ECO:0007669"/>
    <property type="project" value="InterPro"/>
</dbReference>
<dbReference type="KEGG" id="mro:MROS_0331"/>
<dbReference type="Proteomes" id="UP000009011">
    <property type="component" value="Chromosome"/>
</dbReference>
<dbReference type="PANTHER" id="PTHR11070:SF48">
    <property type="entry name" value="ATP-DEPENDENT HELICASE_NUCLEASE SUBUNIT A"/>
    <property type="match status" value="1"/>
</dbReference>
<comment type="catalytic activity">
    <reaction evidence="8">
        <text>ATP + H2O = ADP + phosphate + H(+)</text>
        <dbReference type="Rhea" id="RHEA:13065"/>
        <dbReference type="ChEBI" id="CHEBI:15377"/>
        <dbReference type="ChEBI" id="CHEBI:15378"/>
        <dbReference type="ChEBI" id="CHEBI:30616"/>
        <dbReference type="ChEBI" id="CHEBI:43474"/>
        <dbReference type="ChEBI" id="CHEBI:456216"/>
        <dbReference type="EC" id="5.6.2.4"/>
    </reaction>
</comment>
<keyword evidence="14" id="KW-1185">Reference proteome</keyword>
<dbReference type="AlphaFoldDB" id="I6Z354"/>
<dbReference type="GO" id="GO:0016887">
    <property type="term" value="F:ATP hydrolysis activity"/>
    <property type="evidence" value="ECO:0007669"/>
    <property type="project" value="RHEA"/>
</dbReference>
<dbReference type="InterPro" id="IPR014016">
    <property type="entry name" value="UvrD-like_ATP-bd"/>
</dbReference>
<dbReference type="Gene3D" id="1.10.486.10">
    <property type="entry name" value="PCRA, domain 4"/>
    <property type="match status" value="1"/>
</dbReference>
<dbReference type="OrthoDB" id="9810135at2"/>
<evidence type="ECO:0000256" key="8">
    <source>
        <dbReference type="ARBA" id="ARBA00048988"/>
    </source>
</evidence>
<protein>
    <recommendedName>
        <fullName evidence="7">DNA 3'-5' helicase</fullName>
        <ecNumber evidence="7">5.6.2.4</ecNumber>
    </recommendedName>
</protein>
<accession>I6Z354</accession>
<name>I6Z354_MELRP</name>
<keyword evidence="3 9" id="KW-0347">Helicase</keyword>
<evidence type="ECO:0000256" key="4">
    <source>
        <dbReference type="ARBA" id="ARBA00022840"/>
    </source>
</evidence>
<reference evidence="13 14" key="1">
    <citation type="journal article" date="2013" name="PLoS ONE">
        <title>Genomic analysis of Melioribacter roseus, facultatively anaerobic organotrophic bacterium representing a novel deep lineage within Bacteriodetes/Chlorobi group.</title>
        <authorList>
            <person name="Kadnikov V.V."/>
            <person name="Mardanov A.V."/>
            <person name="Podosokorskaya O.A."/>
            <person name="Gavrilov S.N."/>
            <person name="Kublanov I.V."/>
            <person name="Beletsky A.V."/>
            <person name="Bonch-Osmolovskaya E.A."/>
            <person name="Ravin N.V."/>
        </authorList>
    </citation>
    <scope>NUCLEOTIDE SEQUENCE [LARGE SCALE GENOMIC DNA]</scope>
    <source>
        <strain evidence="14">JCM 17771 / P3M-2</strain>
    </source>
</reference>
<dbReference type="GO" id="GO:0033202">
    <property type="term" value="C:DNA helicase complex"/>
    <property type="evidence" value="ECO:0007669"/>
    <property type="project" value="TreeGrafter"/>
</dbReference>
<feature type="domain" description="UvrD-like helicase ATP-binding" evidence="11">
    <location>
        <begin position="1"/>
        <end position="458"/>
    </location>
</feature>
<dbReference type="PROSITE" id="PS51198">
    <property type="entry name" value="UVRD_HELICASE_ATP_BIND"/>
    <property type="match status" value="1"/>
</dbReference>
<dbReference type="InterPro" id="IPR014017">
    <property type="entry name" value="DNA_helicase_UvrD-like_C"/>
</dbReference>
<evidence type="ECO:0000256" key="1">
    <source>
        <dbReference type="ARBA" id="ARBA00022741"/>
    </source>
</evidence>
<dbReference type="GO" id="GO:0043138">
    <property type="term" value="F:3'-5' DNA helicase activity"/>
    <property type="evidence" value="ECO:0007669"/>
    <property type="project" value="UniProtKB-EC"/>
</dbReference>
<evidence type="ECO:0000256" key="10">
    <source>
        <dbReference type="SAM" id="Coils"/>
    </source>
</evidence>
<keyword evidence="4 9" id="KW-0067">ATP-binding</keyword>
<dbReference type="EMBL" id="CP003557">
    <property type="protein sequence ID" value="AFN73575.1"/>
    <property type="molecule type" value="Genomic_DNA"/>
</dbReference>
<keyword evidence="10" id="KW-0175">Coiled coil</keyword>
<keyword evidence="5" id="KW-0413">Isomerase</keyword>
<dbReference type="HOGENOM" id="CLU_001114_5_1_10"/>
<dbReference type="Pfam" id="PF00580">
    <property type="entry name" value="UvrD-helicase"/>
    <property type="match status" value="1"/>
</dbReference>
<feature type="coiled-coil region" evidence="10">
    <location>
        <begin position="675"/>
        <end position="734"/>
    </location>
</feature>
<evidence type="ECO:0000256" key="2">
    <source>
        <dbReference type="ARBA" id="ARBA00022801"/>
    </source>
</evidence>
<dbReference type="GO" id="GO:0005829">
    <property type="term" value="C:cytosol"/>
    <property type="evidence" value="ECO:0007669"/>
    <property type="project" value="TreeGrafter"/>
</dbReference>
<evidence type="ECO:0000256" key="7">
    <source>
        <dbReference type="ARBA" id="ARBA00034808"/>
    </source>
</evidence>
<dbReference type="RefSeq" id="WP_014855012.1">
    <property type="nucleotide sequence ID" value="NC_018178.1"/>
</dbReference>
<evidence type="ECO:0000259" key="11">
    <source>
        <dbReference type="PROSITE" id="PS51198"/>
    </source>
</evidence>
<dbReference type="Pfam" id="PF13361">
    <property type="entry name" value="UvrD_C"/>
    <property type="match status" value="1"/>
</dbReference>
<sequence length="855" mass="98600">MKKLTPYQDKALRYDKDILLTANAGAGKTFVFARRYVDILLNESRDNNIDIENIVAITFTDKAAGELQKRIALEIEERINNETDFSKRRAIESIRRQLVNANISTIHSFCLNILHEFAPEANLDANFIPVEQSEAEDLLEISIDDTLKNLIETPEESENLKFLVRFFGGKHQLIKNIKQAVSNRKTLDTLCEFYARSGDDILETLKRRYEHVLELIFAKELPRLLNAVKTVNEKVREVNPSSGLISSVDVIVNRELTIENLPERLADLKKLREFITLSDKESLAKRGYLSKERDEVQYEIDIIQNFFADFNAVIDAEWKDDAIKKLIELGKAFIRVSGKVIESYNAKKKAKGYVDFEDILLLTEKVVKLDSAIEYLKTRYKYIMIDEYQDTNELQYNIFMPILDYLKHGNLFVVGDEKQSIYMFRNAELEVFNKTRKDIESKGEEGAILTLPHSFRLSPPIVLFVNKLFKNLFDVESEDLRNLFNEVDYNELVCAKSENEEGRVELLVADGAEISEEMLVADKIYQLIEEENLNPGDIGILCRKRKLFDKIERVFIERNIPYSIVGGRGFYQQQVVGDVFNYLSFLINNRNDAALVGILRSPFYTISDSELLEISMAEGDTFYEKLKNSAVTEEKYKHTAKQLSEHIKLAAYEKPYALIRRILVDTGYWAVISSKRDAEQQLANLNKLLAIARNFTTKNFANLYDFREALRDYIENYEDESQAAISKNQNAVNLLTIHQAKGLEYKAVFIFGANETAGGKSGLGIDKHFGIVSKVYPDNDFTREKESNPIDAIYNLIVRKKELAEMKRLFYVALTRAEKYLFITFAKNKPEKNTFMKLLFKGLRIENLENVDEKN</sequence>
<dbReference type="PROSITE" id="PS51217">
    <property type="entry name" value="UVRD_HELICASE_CTER"/>
    <property type="match status" value="1"/>
</dbReference>
<dbReference type="PANTHER" id="PTHR11070">
    <property type="entry name" value="UVRD / RECB / PCRA DNA HELICASE FAMILY MEMBER"/>
    <property type="match status" value="1"/>
</dbReference>
<gene>
    <name evidence="13" type="ordered locus">MROS_0331</name>
</gene>
<evidence type="ECO:0000259" key="12">
    <source>
        <dbReference type="PROSITE" id="PS51217"/>
    </source>
</evidence>
<feature type="binding site" evidence="9">
    <location>
        <begin position="22"/>
        <end position="29"/>
    </location>
    <ligand>
        <name>ATP</name>
        <dbReference type="ChEBI" id="CHEBI:30616"/>
    </ligand>
</feature>
<keyword evidence="1 9" id="KW-0547">Nucleotide-binding</keyword>
<dbReference type="Gene3D" id="3.30.160.800">
    <property type="match status" value="1"/>
</dbReference>
<proteinExistence type="predicted"/>
<dbReference type="InterPro" id="IPR000212">
    <property type="entry name" value="DNA_helicase_UvrD/REP"/>
</dbReference>
<evidence type="ECO:0000256" key="6">
    <source>
        <dbReference type="ARBA" id="ARBA00034617"/>
    </source>
</evidence>
<dbReference type="PATRIC" id="fig|1191523.3.peg.340"/>
<dbReference type="Gene3D" id="3.40.50.300">
    <property type="entry name" value="P-loop containing nucleotide triphosphate hydrolases"/>
    <property type="match status" value="3"/>
</dbReference>
<dbReference type="InterPro" id="IPR027417">
    <property type="entry name" value="P-loop_NTPase"/>
</dbReference>
<evidence type="ECO:0000256" key="5">
    <source>
        <dbReference type="ARBA" id="ARBA00023235"/>
    </source>
</evidence>
<keyword evidence="2 9" id="KW-0378">Hydrolase</keyword>
<dbReference type="eggNOG" id="COG1074">
    <property type="taxonomic scope" value="Bacteria"/>
</dbReference>
<dbReference type="GO" id="GO:0000725">
    <property type="term" value="P:recombinational repair"/>
    <property type="evidence" value="ECO:0007669"/>
    <property type="project" value="TreeGrafter"/>
</dbReference>
<feature type="domain" description="UvrD-like helicase C-terminal" evidence="12">
    <location>
        <begin position="459"/>
        <end position="742"/>
    </location>
</feature>
<dbReference type="EC" id="5.6.2.4" evidence="7"/>
<dbReference type="GO" id="GO:0005524">
    <property type="term" value="F:ATP binding"/>
    <property type="evidence" value="ECO:0007669"/>
    <property type="project" value="UniProtKB-UniRule"/>
</dbReference>